<proteinExistence type="predicted"/>
<feature type="transmembrane region" description="Helical" evidence="1">
    <location>
        <begin position="159"/>
        <end position="180"/>
    </location>
</feature>
<feature type="transmembrane region" description="Helical" evidence="1">
    <location>
        <begin position="43"/>
        <end position="62"/>
    </location>
</feature>
<dbReference type="Proteomes" id="UP000316598">
    <property type="component" value="Unassembled WGS sequence"/>
</dbReference>
<dbReference type="AlphaFoldDB" id="A0A5C5WJ80"/>
<keyword evidence="3" id="KW-1185">Reference proteome</keyword>
<name>A0A5C5WJ80_9BACT</name>
<accession>A0A5C5WJ80</accession>
<feature type="transmembrane region" description="Helical" evidence="1">
    <location>
        <begin position="98"/>
        <end position="118"/>
    </location>
</feature>
<dbReference type="OrthoDB" id="268344at2"/>
<protein>
    <submittedName>
        <fullName evidence="2">Uncharacterized protein</fullName>
    </submittedName>
</protein>
<comment type="caution">
    <text evidence="2">The sequence shown here is derived from an EMBL/GenBank/DDBJ whole genome shotgun (WGS) entry which is preliminary data.</text>
</comment>
<evidence type="ECO:0000256" key="1">
    <source>
        <dbReference type="SAM" id="Phobius"/>
    </source>
</evidence>
<evidence type="ECO:0000313" key="2">
    <source>
        <dbReference type="EMBL" id="TWT50808.1"/>
    </source>
</evidence>
<gene>
    <name evidence="2" type="ORF">Pla22_35510</name>
</gene>
<keyword evidence="1" id="KW-0812">Transmembrane</keyword>
<feature type="transmembrane region" description="Helical" evidence="1">
    <location>
        <begin position="74"/>
        <end position="92"/>
    </location>
</feature>
<evidence type="ECO:0000313" key="3">
    <source>
        <dbReference type="Proteomes" id="UP000316598"/>
    </source>
</evidence>
<organism evidence="2 3">
    <name type="scientific">Rubripirellula amarantea</name>
    <dbReference type="NCBI Taxonomy" id="2527999"/>
    <lineage>
        <taxon>Bacteria</taxon>
        <taxon>Pseudomonadati</taxon>
        <taxon>Planctomycetota</taxon>
        <taxon>Planctomycetia</taxon>
        <taxon>Pirellulales</taxon>
        <taxon>Pirellulaceae</taxon>
        <taxon>Rubripirellula</taxon>
    </lineage>
</organism>
<keyword evidence="1" id="KW-0472">Membrane</keyword>
<feature type="transmembrane region" description="Helical" evidence="1">
    <location>
        <begin position="12"/>
        <end position="31"/>
    </location>
</feature>
<keyword evidence="1" id="KW-1133">Transmembrane helix</keyword>
<feature type="transmembrane region" description="Helical" evidence="1">
    <location>
        <begin position="130"/>
        <end position="153"/>
    </location>
</feature>
<dbReference type="RefSeq" id="WP_146515969.1">
    <property type="nucleotide sequence ID" value="NZ_SJPI01000002.1"/>
</dbReference>
<sequence length="235" mass="25809">MSNPSRLKKPLLYGLIGSVLIGAAVGILFVIRNTWTWFELRVVLTTVVIAGASLCGLACDLSRTPKGMNLMPKTGLSLVGLAAILLLGGLWIENDSELYWKTTICASILAVTTVHVCLLSIARLANRFRWVYVIGSQIIFGYAMLLCGVIIGEIDGPDIWRFIAALSIIVMAITLVIPILHRISKMEVGSGTLASPIEQRNMASIDEEIVRLQERILELERLKESLRPKEPTPTL</sequence>
<reference evidence="2 3" key="1">
    <citation type="submission" date="2019-02" db="EMBL/GenBank/DDBJ databases">
        <title>Deep-cultivation of Planctomycetes and their phenomic and genomic characterization uncovers novel biology.</title>
        <authorList>
            <person name="Wiegand S."/>
            <person name="Jogler M."/>
            <person name="Boedeker C."/>
            <person name="Pinto D."/>
            <person name="Vollmers J."/>
            <person name="Rivas-Marin E."/>
            <person name="Kohn T."/>
            <person name="Peeters S.H."/>
            <person name="Heuer A."/>
            <person name="Rast P."/>
            <person name="Oberbeckmann S."/>
            <person name="Bunk B."/>
            <person name="Jeske O."/>
            <person name="Meyerdierks A."/>
            <person name="Storesund J.E."/>
            <person name="Kallscheuer N."/>
            <person name="Luecker S."/>
            <person name="Lage O.M."/>
            <person name="Pohl T."/>
            <person name="Merkel B.J."/>
            <person name="Hornburger P."/>
            <person name="Mueller R.-W."/>
            <person name="Bruemmer F."/>
            <person name="Labrenz M."/>
            <person name="Spormann A.M."/>
            <person name="Op Den Camp H."/>
            <person name="Overmann J."/>
            <person name="Amann R."/>
            <person name="Jetten M.S.M."/>
            <person name="Mascher T."/>
            <person name="Medema M.H."/>
            <person name="Devos D.P."/>
            <person name="Kaster A.-K."/>
            <person name="Ovreas L."/>
            <person name="Rohde M."/>
            <person name="Galperin M.Y."/>
            <person name="Jogler C."/>
        </authorList>
    </citation>
    <scope>NUCLEOTIDE SEQUENCE [LARGE SCALE GENOMIC DNA]</scope>
    <source>
        <strain evidence="2 3">Pla22</strain>
    </source>
</reference>
<dbReference type="EMBL" id="SJPI01000002">
    <property type="protein sequence ID" value="TWT50808.1"/>
    <property type="molecule type" value="Genomic_DNA"/>
</dbReference>